<feature type="transmembrane region" description="Helical" evidence="1">
    <location>
        <begin position="37"/>
        <end position="56"/>
    </location>
</feature>
<evidence type="ECO:0000313" key="2">
    <source>
        <dbReference type="EMBL" id="TGA98973.1"/>
    </source>
</evidence>
<protein>
    <submittedName>
        <fullName evidence="2">DMT family transporter</fullName>
    </submittedName>
</protein>
<dbReference type="OrthoDB" id="7864805at2"/>
<keyword evidence="3" id="KW-1185">Reference proteome</keyword>
<dbReference type="RefSeq" id="WP_135347993.1">
    <property type="nucleotide sequence ID" value="NZ_SRJD01000005.1"/>
</dbReference>
<accession>A0A4Z0GP69</accession>
<comment type="caution">
    <text evidence="2">The sequence shown here is derived from an EMBL/GenBank/DDBJ whole genome shotgun (WGS) entry which is preliminary data.</text>
</comment>
<keyword evidence="1" id="KW-0812">Transmembrane</keyword>
<evidence type="ECO:0000256" key="1">
    <source>
        <dbReference type="SAM" id="Phobius"/>
    </source>
</evidence>
<dbReference type="InterPro" id="IPR006750">
    <property type="entry name" value="YdcZ"/>
</dbReference>
<keyword evidence="1" id="KW-0472">Membrane</keyword>
<dbReference type="PANTHER" id="PTHR34821">
    <property type="entry name" value="INNER MEMBRANE PROTEIN YDCZ"/>
    <property type="match status" value="1"/>
</dbReference>
<feature type="transmembrane region" description="Helical" evidence="1">
    <location>
        <begin position="93"/>
        <end position="112"/>
    </location>
</feature>
<dbReference type="Pfam" id="PF04657">
    <property type="entry name" value="DMT_YdcZ"/>
    <property type="match status" value="1"/>
</dbReference>
<gene>
    <name evidence="2" type="ORF">E4665_06530</name>
</gene>
<dbReference type="GO" id="GO:0005886">
    <property type="term" value="C:plasma membrane"/>
    <property type="evidence" value="ECO:0007669"/>
    <property type="project" value="TreeGrafter"/>
</dbReference>
<name>A0A4Z0GP69_9BACL</name>
<sequence length="143" mass="15678">MKKAIFYLVALISGTALSLEGAIYGELGKIIGQFESSFYNFFVGSILLTLIVLFFGRGKLSHTLSMPRWYLLGGLFGVSYLTILVFGVPKVGVGISMIAVVAGQMIMSMFIEHFGWLGSVKNRITRRKVLAIVCMLGALIVIY</sequence>
<dbReference type="EMBL" id="SRJD01000005">
    <property type="protein sequence ID" value="TGA98973.1"/>
    <property type="molecule type" value="Genomic_DNA"/>
</dbReference>
<organism evidence="2 3">
    <name type="scientific">Sporolactobacillus shoreae</name>
    <dbReference type="NCBI Taxonomy" id="1465501"/>
    <lineage>
        <taxon>Bacteria</taxon>
        <taxon>Bacillati</taxon>
        <taxon>Bacillota</taxon>
        <taxon>Bacilli</taxon>
        <taxon>Bacillales</taxon>
        <taxon>Sporolactobacillaceae</taxon>
        <taxon>Sporolactobacillus</taxon>
    </lineage>
</organism>
<proteinExistence type="predicted"/>
<dbReference type="Proteomes" id="UP000298347">
    <property type="component" value="Unassembled WGS sequence"/>
</dbReference>
<evidence type="ECO:0000313" key="3">
    <source>
        <dbReference type="Proteomes" id="UP000298347"/>
    </source>
</evidence>
<reference evidence="2 3" key="1">
    <citation type="journal article" date="2015" name="Int. J. Syst. Evol. Microbiol.">
        <title>Sporolactobacillus shoreae sp. nov. and Sporolactobacillus spathodeae sp. nov., two spore-forming lactic acid bacteria isolated from tree barks in Thailand.</title>
        <authorList>
            <person name="Thamacharoensuk T."/>
            <person name="Kitahara M."/>
            <person name="Ohkuma M."/>
            <person name="Thongchul N."/>
            <person name="Tanasupawat S."/>
        </authorList>
    </citation>
    <scope>NUCLEOTIDE SEQUENCE [LARGE SCALE GENOMIC DNA]</scope>
    <source>
        <strain evidence="2 3">BK92</strain>
    </source>
</reference>
<feature type="transmembrane region" description="Helical" evidence="1">
    <location>
        <begin position="68"/>
        <end position="87"/>
    </location>
</feature>
<dbReference type="PANTHER" id="PTHR34821:SF2">
    <property type="entry name" value="INNER MEMBRANE PROTEIN YDCZ"/>
    <property type="match status" value="1"/>
</dbReference>
<keyword evidence="1" id="KW-1133">Transmembrane helix</keyword>
<dbReference type="AlphaFoldDB" id="A0A4Z0GP69"/>